<dbReference type="GO" id="GO:0005789">
    <property type="term" value="C:endoplasmic reticulum membrane"/>
    <property type="evidence" value="ECO:0007669"/>
    <property type="project" value="UniProtKB-SubCell"/>
</dbReference>
<name>A0A915AKY3_PARUN</name>
<dbReference type="Proteomes" id="UP000887569">
    <property type="component" value="Unplaced"/>
</dbReference>
<evidence type="ECO:0000256" key="14">
    <source>
        <dbReference type="ARBA" id="ARBA00023295"/>
    </source>
</evidence>
<dbReference type="InterPro" id="IPR036026">
    <property type="entry name" value="Seven-hairpin_glycosidases"/>
</dbReference>
<organism evidence="23 26">
    <name type="scientific">Parascaris univalens</name>
    <name type="common">Nematode worm</name>
    <dbReference type="NCBI Taxonomy" id="6257"/>
    <lineage>
        <taxon>Eukaryota</taxon>
        <taxon>Metazoa</taxon>
        <taxon>Ecdysozoa</taxon>
        <taxon>Nematoda</taxon>
        <taxon>Chromadorea</taxon>
        <taxon>Rhabditida</taxon>
        <taxon>Spirurina</taxon>
        <taxon>Ascaridomorpha</taxon>
        <taxon>Ascaridoidea</taxon>
        <taxon>Ascarididae</taxon>
        <taxon>Parascaris</taxon>
    </lineage>
</organism>
<reference evidence="24 25" key="1">
    <citation type="submission" date="2022-11" db="UniProtKB">
        <authorList>
            <consortium name="WormBaseParasite"/>
        </authorList>
    </citation>
    <scope>IDENTIFICATION</scope>
</reference>
<dbReference type="FunFam" id="1.50.10.10:FF:000010">
    <property type="entry name" value="alpha-1,2-Mannosidase"/>
    <property type="match status" value="1"/>
</dbReference>
<dbReference type="GO" id="GO:0004571">
    <property type="term" value="F:mannosyl-oligosaccharide 1,2-alpha-mannosidase activity"/>
    <property type="evidence" value="ECO:0007669"/>
    <property type="project" value="UniProtKB-EC"/>
</dbReference>
<dbReference type="SUPFAM" id="SSF48225">
    <property type="entry name" value="Seven-hairpin glycosidases"/>
    <property type="match status" value="1"/>
</dbReference>
<evidence type="ECO:0000256" key="9">
    <source>
        <dbReference type="ARBA" id="ARBA00022837"/>
    </source>
</evidence>
<evidence type="ECO:0000256" key="1">
    <source>
        <dbReference type="ARBA" id="ARBA00001913"/>
    </source>
</evidence>
<dbReference type="EC" id="3.2.1.-" evidence="21"/>
<dbReference type="GO" id="GO:0010498">
    <property type="term" value="P:proteasomal protein catabolic process"/>
    <property type="evidence" value="ECO:0007669"/>
    <property type="project" value="UniProtKB-ARBA"/>
</dbReference>
<feature type="active site" evidence="18">
    <location>
        <position position="502"/>
    </location>
</feature>
<dbReference type="Pfam" id="PF01532">
    <property type="entry name" value="Glyco_hydro_47"/>
    <property type="match status" value="1"/>
</dbReference>
<evidence type="ECO:0000313" key="23">
    <source>
        <dbReference type="Proteomes" id="UP000887569"/>
    </source>
</evidence>
<feature type="disulfide bond" evidence="20">
    <location>
        <begin position="432"/>
        <end position="461"/>
    </location>
</feature>
<keyword evidence="8" id="KW-0256">Endoplasmic reticulum</keyword>
<evidence type="ECO:0000313" key="24">
    <source>
        <dbReference type="WBParaSite" id="PgR010_g065_t01"/>
    </source>
</evidence>
<evidence type="ECO:0000256" key="13">
    <source>
        <dbReference type="ARBA" id="ARBA00023157"/>
    </source>
</evidence>
<keyword evidence="6 19" id="KW-0479">Metal-binding</keyword>
<comment type="cofactor">
    <cofactor evidence="1 19">
        <name>Ca(2+)</name>
        <dbReference type="ChEBI" id="CHEBI:29108"/>
    </cofactor>
</comment>
<evidence type="ECO:0000256" key="6">
    <source>
        <dbReference type="ARBA" id="ARBA00022723"/>
    </source>
</evidence>
<evidence type="ECO:0000256" key="5">
    <source>
        <dbReference type="ARBA" id="ARBA00022692"/>
    </source>
</evidence>
<dbReference type="WBParaSite" id="PgR010_g065_t02">
    <property type="protein sequence ID" value="PgR010_g065_t02"/>
    <property type="gene ID" value="PgR010_g065"/>
</dbReference>
<evidence type="ECO:0000313" key="25">
    <source>
        <dbReference type="WBParaSite" id="PgR010_g065_t02"/>
    </source>
</evidence>
<dbReference type="AlphaFoldDB" id="A0A915AKY3"/>
<evidence type="ECO:0000256" key="2">
    <source>
        <dbReference type="ARBA" id="ARBA00004648"/>
    </source>
</evidence>
<evidence type="ECO:0000256" key="21">
    <source>
        <dbReference type="RuleBase" id="RU361193"/>
    </source>
</evidence>
<feature type="active site" description="Proton donor" evidence="18">
    <location>
        <position position="474"/>
    </location>
</feature>
<dbReference type="WBParaSite" id="PgR010_g065_t01">
    <property type="protein sequence ID" value="PgR010_g065_t01"/>
    <property type="gene ID" value="PgR010_g065"/>
</dbReference>
<comment type="pathway">
    <text evidence="3">Protein modification; protein glycosylation.</text>
</comment>
<evidence type="ECO:0000256" key="16">
    <source>
        <dbReference type="ARBA" id="ARBA00048605"/>
    </source>
</evidence>
<keyword evidence="12 22" id="KW-0472">Membrane</keyword>
<dbReference type="InterPro" id="IPR012341">
    <property type="entry name" value="6hp_glycosidase-like_sf"/>
</dbReference>
<keyword evidence="13 20" id="KW-1015">Disulfide bond</keyword>
<keyword evidence="14 21" id="KW-0326">Glycosidase</keyword>
<accession>A0A915AKY3</accession>
<evidence type="ECO:0000256" key="12">
    <source>
        <dbReference type="ARBA" id="ARBA00023136"/>
    </source>
</evidence>
<keyword evidence="5 22" id="KW-0812">Transmembrane</keyword>
<dbReference type="InterPro" id="IPR001382">
    <property type="entry name" value="Glyco_hydro_47"/>
</dbReference>
<dbReference type="InterPro" id="IPR050749">
    <property type="entry name" value="Glycosyl_Hydrolase_47"/>
</dbReference>
<dbReference type="PANTHER" id="PTHR11742:SF55">
    <property type="entry name" value="ENDOPLASMIC RETICULUM MANNOSYL-OLIGOSACCHARIDE 1,2-ALPHA-MANNOSIDASE"/>
    <property type="match status" value="1"/>
</dbReference>
<dbReference type="PANTHER" id="PTHR11742">
    <property type="entry name" value="MANNOSYL-OLIGOSACCHARIDE ALPHA-1,2-MANNOSIDASE-RELATED"/>
    <property type="match status" value="1"/>
</dbReference>
<keyword evidence="23" id="KW-1185">Reference proteome</keyword>
<proteinExistence type="inferred from homology"/>
<evidence type="ECO:0000256" key="11">
    <source>
        <dbReference type="ARBA" id="ARBA00022989"/>
    </source>
</evidence>
<evidence type="ECO:0000256" key="4">
    <source>
        <dbReference type="ARBA" id="ARBA00007658"/>
    </source>
</evidence>
<keyword evidence="9 19" id="KW-0106">Calcium</keyword>
<dbReference type="Gene3D" id="1.50.10.10">
    <property type="match status" value="1"/>
</dbReference>
<keyword evidence="10" id="KW-0735">Signal-anchor</keyword>
<comment type="catalytic activity">
    <reaction evidence="15">
        <text>N(4)-(alpha-D-Man-(1-&gt;2)-alpha-D-Man-(1-&gt;2)-alpha-D-Man-(1-&gt;3)-[alpha-D-Man-(1-&gt;3)-[alpha-D-Man-(1-&gt;2)-alpha-D-Man-(1-&gt;6)]-alpha-D-Man-(1-&gt;6)]-beta-D-Man-(1-&gt;4)-beta-D-GlcNAc-(1-&gt;4)-beta-D-GlcNAc)-L-asparaginyl-[protein] (N-glucan mannose isomer 8A1,2,3B1,3) + 3 H2O = N(4)-(alpha-D-Man-(1-&gt;3)-[alpha-D-Man-(1-&gt;3)-[alpha-D-Man-(1-&gt;6)]-alpha-D-Man-(1-&gt;6)]-beta-D-Man-(1-&gt;4)-beta-D-GlcNAc-(1-&gt;4)-beta-D-GlcNAc)-L-asparaginyl-[protein] (N-glucan mannose isomer 5A1,2) + 3 beta-D-mannose</text>
        <dbReference type="Rhea" id="RHEA:56028"/>
        <dbReference type="Rhea" id="RHEA-COMP:14358"/>
        <dbReference type="Rhea" id="RHEA-COMP:14367"/>
        <dbReference type="ChEBI" id="CHEBI:15377"/>
        <dbReference type="ChEBI" id="CHEBI:28563"/>
        <dbReference type="ChEBI" id="CHEBI:59087"/>
        <dbReference type="ChEBI" id="CHEBI:60628"/>
        <dbReference type="EC" id="3.2.1.113"/>
    </reaction>
</comment>
<evidence type="ECO:0000256" key="3">
    <source>
        <dbReference type="ARBA" id="ARBA00004922"/>
    </source>
</evidence>
<evidence type="ECO:0000256" key="8">
    <source>
        <dbReference type="ARBA" id="ARBA00022824"/>
    </source>
</evidence>
<evidence type="ECO:0000256" key="18">
    <source>
        <dbReference type="PIRSR" id="PIRSR601382-1"/>
    </source>
</evidence>
<sequence>MRVLRHSSSEGQLPFFVHRTSSSHSAFRILRLWRSMPRFFRHVFIILLVIAITGLAYAISVNYKQENSSTDALEKQSDRSNQMAVPPAAQQFDDTIQNANNPIADFDQMDDAKQRFDEANAAQNNAAPALAPRQANLLPPSYPRFKGAQNERQRAVVSAFKHAWNGYKKYAWGHDSLKPISKSYSEWFGTGLTIVDSLDTMIIMGLDDEFEEARRWVSESLSFERSVFVNFFEMSIRMLGGLLSAFHLTNDRLFVEKATDLAGRLIAAYSSQSAVPYSDVNLQSGFTKQPAWGGESSLSEVTSVQLEFRDISRIINNSTYEDLTFATSTHIHNIGCKHYDGLCGMFVNPKTGQFRDEPTITMGARADSYYEYLLKQWIQTGKSIDWLRDDYNKSMSAMERHLVRQSEPNKLTFVGEILPGGSYSPKMDHLACFVAGSLALGAMNGFPESHLRLAKKIGEGCQRMYQTPTGLGPEIIHFNQQPNSKDDIYIKPLDAHCLLRPEAIEAWFYLYRATGDKIYQEWGWKAFKALEKHAKVEYGYSSVVNVKRIPVSYRDMMESFFLSETLKYLYLLLADDQSEIPLDRFVFNTEGHPLPIYDH</sequence>
<keyword evidence="7 21" id="KW-0378">Hydrolase</keyword>
<evidence type="ECO:0000256" key="22">
    <source>
        <dbReference type="SAM" id="Phobius"/>
    </source>
</evidence>
<dbReference type="GO" id="GO:0034976">
    <property type="term" value="P:response to endoplasmic reticulum stress"/>
    <property type="evidence" value="ECO:0007669"/>
    <property type="project" value="UniProtKB-ARBA"/>
</dbReference>
<evidence type="ECO:0000256" key="17">
    <source>
        <dbReference type="ARBA" id="ARBA00053655"/>
    </source>
</evidence>
<feature type="active site" evidence="18">
    <location>
        <position position="367"/>
    </location>
</feature>
<feature type="binding site" evidence="19">
    <location>
        <position position="589"/>
    </location>
    <ligand>
        <name>Ca(2+)</name>
        <dbReference type="ChEBI" id="CHEBI:29108"/>
    </ligand>
</feature>
<dbReference type="PRINTS" id="PR00747">
    <property type="entry name" value="GLYHDRLASE47"/>
</dbReference>
<evidence type="ECO:0000256" key="7">
    <source>
        <dbReference type="ARBA" id="ARBA00022801"/>
    </source>
</evidence>
<dbReference type="GO" id="GO:0005975">
    <property type="term" value="P:carbohydrate metabolic process"/>
    <property type="evidence" value="ECO:0007669"/>
    <property type="project" value="InterPro"/>
</dbReference>
<dbReference type="WBParaSite" id="PgR010_g065_t03">
    <property type="protein sequence ID" value="PgR010_g065_t03"/>
    <property type="gene ID" value="PgR010_g065"/>
</dbReference>
<evidence type="ECO:0000256" key="19">
    <source>
        <dbReference type="PIRSR" id="PIRSR601382-2"/>
    </source>
</evidence>
<evidence type="ECO:0000256" key="10">
    <source>
        <dbReference type="ARBA" id="ARBA00022968"/>
    </source>
</evidence>
<comment type="subcellular location">
    <subcellularLocation>
        <location evidence="2">Endoplasmic reticulum membrane</location>
        <topology evidence="2">Single-pass type II membrane protein</topology>
    </subcellularLocation>
</comment>
<comment type="similarity">
    <text evidence="4 21">Belongs to the glycosyl hydrolase 47 family.</text>
</comment>
<feature type="active site" description="Proton donor" evidence="18">
    <location>
        <position position="233"/>
    </location>
</feature>
<keyword evidence="11 22" id="KW-1133">Transmembrane helix</keyword>
<feature type="transmembrane region" description="Helical" evidence="22">
    <location>
        <begin position="39"/>
        <end position="59"/>
    </location>
</feature>
<comment type="function">
    <text evidence="17">Involved in glycoprotein quality control targeting of misfolded glycoproteins for degradation. It primarily trims a single alpha-1,2-linked mannose residue from Man(9)GlcNAc(2) to produce Man(8)GlcNAc(2), but at high enzyme concentrations, as found in the ER quality control compartment (ERQC), it further trims the carbohydrates to Man(5-6)GlcNAc(2).</text>
</comment>
<evidence type="ECO:0000256" key="15">
    <source>
        <dbReference type="ARBA" id="ARBA00047669"/>
    </source>
</evidence>
<comment type="catalytic activity">
    <reaction evidence="16">
        <text>N(4)-(alpha-D-Man-(1-&gt;2)-alpha-D-Man-(1-&gt;2)-alpha-D-Man-(1-&gt;3)-[alpha-D-Man-(1-&gt;2)-alpha-D-Man-(1-&gt;3)-[alpha-D-Man-(1-&gt;2)-alpha-D-Man-(1-&gt;6)]-alpha-D-Man-(1-&gt;6)]-beta-D-Man-(1-&gt;4)-beta-D-GlcNAc-(1-&gt;4)-beta-D-GlcNAc)-L-asparaginyl-[protein] (N-glucan mannose isomer 9A1,2,3B1,2,3) + 4 H2O = N(4)-(alpha-D-Man-(1-&gt;3)-[alpha-D-Man-(1-&gt;3)-[alpha-D-Man-(1-&gt;6)]-alpha-D-Man-(1-&gt;6)]-beta-D-Man-(1-&gt;4)-beta-D-GlcNAc-(1-&gt;4)-beta-D-GlcNAc)-L-asparaginyl-[protein] (N-glucan mannose isomer 5A1,2) + 4 beta-D-mannose</text>
        <dbReference type="Rhea" id="RHEA:56008"/>
        <dbReference type="Rhea" id="RHEA-COMP:14356"/>
        <dbReference type="Rhea" id="RHEA-COMP:14367"/>
        <dbReference type="ChEBI" id="CHEBI:15377"/>
        <dbReference type="ChEBI" id="CHEBI:28563"/>
        <dbReference type="ChEBI" id="CHEBI:59087"/>
        <dbReference type="ChEBI" id="CHEBI:139493"/>
        <dbReference type="EC" id="3.2.1.113"/>
    </reaction>
</comment>
<dbReference type="GO" id="GO:0005509">
    <property type="term" value="F:calcium ion binding"/>
    <property type="evidence" value="ECO:0007669"/>
    <property type="project" value="InterPro"/>
</dbReference>
<protein>
    <recommendedName>
        <fullName evidence="21">alpha-1,2-Mannosidase</fullName>
        <ecNumber evidence="21">3.2.1.-</ecNumber>
    </recommendedName>
</protein>
<evidence type="ECO:0000256" key="20">
    <source>
        <dbReference type="PIRSR" id="PIRSR601382-3"/>
    </source>
</evidence>
<evidence type="ECO:0000313" key="26">
    <source>
        <dbReference type="WBParaSite" id="PgR010_g065_t03"/>
    </source>
</evidence>